<sequence length="104" mass="12614">MTEDEYWANEPNDDNEILYEFLIDEDSDLTLLMLPKYEFDLENTLDSYYKEIKKCRNKDQIIQALRTFYSHIAGVVSLQDNIQYLQDRAKELEFNVQIMQEKYR</sequence>
<protein>
    <submittedName>
        <fullName evidence="2">Uncharacterized protein</fullName>
    </submittedName>
</protein>
<organism evidence="2 3">
    <name type="scientific">Paenibacillus pini JCM 16418</name>
    <dbReference type="NCBI Taxonomy" id="1236976"/>
    <lineage>
        <taxon>Bacteria</taxon>
        <taxon>Bacillati</taxon>
        <taxon>Bacillota</taxon>
        <taxon>Bacilli</taxon>
        <taxon>Bacillales</taxon>
        <taxon>Paenibacillaceae</taxon>
        <taxon>Paenibacillus</taxon>
    </lineage>
</organism>
<evidence type="ECO:0000313" key="2">
    <source>
        <dbReference type="EMBL" id="GAF10851.1"/>
    </source>
</evidence>
<gene>
    <name evidence="2" type="ORF">JCM16418_5076</name>
</gene>
<feature type="coiled-coil region" evidence="1">
    <location>
        <begin position="75"/>
        <end position="102"/>
    </location>
</feature>
<keyword evidence="3" id="KW-1185">Reference proteome</keyword>
<keyword evidence="1" id="KW-0175">Coiled coil</keyword>
<dbReference type="AlphaFoldDB" id="W7Z1J7"/>
<dbReference type="Proteomes" id="UP000019364">
    <property type="component" value="Unassembled WGS sequence"/>
</dbReference>
<name>W7Z1J7_9BACL</name>
<evidence type="ECO:0000256" key="1">
    <source>
        <dbReference type="SAM" id="Coils"/>
    </source>
</evidence>
<comment type="caution">
    <text evidence="2">The sequence shown here is derived from an EMBL/GenBank/DDBJ whole genome shotgun (WGS) entry which is preliminary data.</text>
</comment>
<dbReference type="RefSeq" id="WP_036653669.1">
    <property type="nucleotide sequence ID" value="NZ_BAVZ01000041.1"/>
</dbReference>
<reference evidence="2 3" key="1">
    <citation type="journal article" date="2014" name="Genome Announc.">
        <title>Draft Genome Sequence of Paenibacillus pini JCM 16418T, Isolated from the Rhizosphere of Pine Tree.</title>
        <authorList>
            <person name="Yuki M."/>
            <person name="Oshima K."/>
            <person name="Suda W."/>
            <person name="Oshida Y."/>
            <person name="Kitamura K."/>
            <person name="Iida Y."/>
            <person name="Hattori M."/>
            <person name="Ohkuma M."/>
        </authorList>
    </citation>
    <scope>NUCLEOTIDE SEQUENCE [LARGE SCALE GENOMIC DNA]</scope>
    <source>
        <strain evidence="2 3">JCM 16418</strain>
    </source>
</reference>
<accession>W7Z1J7</accession>
<proteinExistence type="predicted"/>
<evidence type="ECO:0000313" key="3">
    <source>
        <dbReference type="Proteomes" id="UP000019364"/>
    </source>
</evidence>
<dbReference type="EMBL" id="BAVZ01000041">
    <property type="protein sequence ID" value="GAF10851.1"/>
    <property type="molecule type" value="Genomic_DNA"/>
</dbReference>